<dbReference type="Pfam" id="PF20236">
    <property type="entry name" value="DUF6593"/>
    <property type="match status" value="1"/>
</dbReference>
<protein>
    <recommendedName>
        <fullName evidence="1">DUF6593 domain-containing protein</fullName>
    </recommendedName>
</protein>
<evidence type="ECO:0000313" key="2">
    <source>
        <dbReference type="EMBL" id="KDQ60511.1"/>
    </source>
</evidence>
<dbReference type="InParanoid" id="A0A067QD44"/>
<dbReference type="Proteomes" id="UP000027265">
    <property type="component" value="Unassembled WGS sequence"/>
</dbReference>
<gene>
    <name evidence="2" type="ORF">JAAARDRAFT_125792</name>
</gene>
<sequence length="182" mass="20954">MDSDTIKSFTFTRTDSIRTILLDERDFPVYKIETPYSSGLRKDTTVYRRAGTYPDTYFEEVARIHWHHFHQSEIVYGGKILRVGDYLRKSGVIGQNKKFVAPDGKQYKWVLQMRGQKLITNDFNETLVASFKEANLGIRKPKHPGCLQIYPSGQHMMDLIVVTFVYLEQKRKNNNGSSGGPA</sequence>
<feature type="domain" description="DUF6593" evidence="1">
    <location>
        <begin position="17"/>
        <end position="172"/>
    </location>
</feature>
<name>A0A067QD44_9AGAM</name>
<dbReference type="InterPro" id="IPR046528">
    <property type="entry name" value="DUF6593"/>
</dbReference>
<accession>A0A067QD44</accession>
<proteinExistence type="predicted"/>
<evidence type="ECO:0000259" key="1">
    <source>
        <dbReference type="Pfam" id="PF20236"/>
    </source>
</evidence>
<dbReference type="AlphaFoldDB" id="A0A067QD44"/>
<evidence type="ECO:0000313" key="3">
    <source>
        <dbReference type="Proteomes" id="UP000027265"/>
    </source>
</evidence>
<reference evidence="3" key="1">
    <citation type="journal article" date="2014" name="Proc. Natl. Acad. Sci. U.S.A.">
        <title>Extensive sampling of basidiomycete genomes demonstrates inadequacy of the white-rot/brown-rot paradigm for wood decay fungi.</title>
        <authorList>
            <person name="Riley R."/>
            <person name="Salamov A.A."/>
            <person name="Brown D.W."/>
            <person name="Nagy L.G."/>
            <person name="Floudas D."/>
            <person name="Held B.W."/>
            <person name="Levasseur A."/>
            <person name="Lombard V."/>
            <person name="Morin E."/>
            <person name="Otillar R."/>
            <person name="Lindquist E.A."/>
            <person name="Sun H."/>
            <person name="LaButti K.M."/>
            <person name="Schmutz J."/>
            <person name="Jabbour D."/>
            <person name="Luo H."/>
            <person name="Baker S.E."/>
            <person name="Pisabarro A.G."/>
            <person name="Walton J.D."/>
            <person name="Blanchette R.A."/>
            <person name="Henrissat B."/>
            <person name="Martin F."/>
            <person name="Cullen D."/>
            <person name="Hibbett D.S."/>
            <person name="Grigoriev I.V."/>
        </authorList>
    </citation>
    <scope>NUCLEOTIDE SEQUENCE [LARGE SCALE GENOMIC DNA]</scope>
    <source>
        <strain evidence="3">MUCL 33604</strain>
    </source>
</reference>
<organism evidence="2 3">
    <name type="scientific">Jaapia argillacea MUCL 33604</name>
    <dbReference type="NCBI Taxonomy" id="933084"/>
    <lineage>
        <taxon>Eukaryota</taxon>
        <taxon>Fungi</taxon>
        <taxon>Dikarya</taxon>
        <taxon>Basidiomycota</taxon>
        <taxon>Agaricomycotina</taxon>
        <taxon>Agaricomycetes</taxon>
        <taxon>Agaricomycetidae</taxon>
        <taxon>Jaapiales</taxon>
        <taxon>Jaapiaceae</taxon>
        <taxon>Jaapia</taxon>
    </lineage>
</organism>
<dbReference type="OrthoDB" id="3266662at2759"/>
<dbReference type="EMBL" id="KL197714">
    <property type="protein sequence ID" value="KDQ60511.1"/>
    <property type="molecule type" value="Genomic_DNA"/>
</dbReference>
<dbReference type="HOGENOM" id="CLU_084280_4_1_1"/>
<keyword evidence="3" id="KW-1185">Reference proteome</keyword>